<evidence type="ECO:0000313" key="2">
    <source>
        <dbReference type="EMBL" id="QHU10410.1"/>
    </source>
</evidence>
<evidence type="ECO:0000256" key="1">
    <source>
        <dbReference type="SAM" id="Phobius"/>
    </source>
</evidence>
<dbReference type="EMBL" id="MN740755">
    <property type="protein sequence ID" value="QHU10410.1"/>
    <property type="molecule type" value="Genomic_DNA"/>
</dbReference>
<organism evidence="2">
    <name type="scientific">viral metagenome</name>
    <dbReference type="NCBI Taxonomy" id="1070528"/>
    <lineage>
        <taxon>unclassified sequences</taxon>
        <taxon>metagenomes</taxon>
        <taxon>organismal metagenomes</taxon>
    </lineage>
</organism>
<proteinExistence type="predicted"/>
<protein>
    <submittedName>
        <fullName evidence="2">Uncharacterized protein</fullName>
    </submittedName>
</protein>
<dbReference type="AlphaFoldDB" id="A0A6C0K0D9"/>
<keyword evidence="1" id="KW-0472">Membrane</keyword>
<keyword evidence="1" id="KW-1133">Transmembrane helix</keyword>
<name>A0A6C0K0D9_9ZZZZ</name>
<accession>A0A6C0K0D9</accession>
<reference evidence="2" key="1">
    <citation type="journal article" date="2020" name="Nature">
        <title>Giant virus diversity and host interactions through global metagenomics.</title>
        <authorList>
            <person name="Schulz F."/>
            <person name="Roux S."/>
            <person name="Paez-Espino D."/>
            <person name="Jungbluth S."/>
            <person name="Walsh D.A."/>
            <person name="Denef V.J."/>
            <person name="McMahon K.D."/>
            <person name="Konstantinidis K.T."/>
            <person name="Eloe-Fadrosh E.A."/>
            <person name="Kyrpides N.C."/>
            <person name="Woyke T."/>
        </authorList>
    </citation>
    <scope>NUCLEOTIDE SEQUENCE</scope>
    <source>
        <strain evidence="2">GVMAG-S-1101164-67</strain>
    </source>
</reference>
<sequence>MSCTIYEMFDSYIQSVQMDPIFTLICSFFASYMAFYILGVSYYATNHFIIEWKERHWANATGEQVIEEVKYIIRKHNECADLDTVESVITESINLTKYSEPYRVECFRQGLKERVRILENV</sequence>
<keyword evidence="1" id="KW-0812">Transmembrane</keyword>
<feature type="transmembrane region" description="Helical" evidence="1">
    <location>
        <begin position="20"/>
        <end position="45"/>
    </location>
</feature>